<dbReference type="Pfam" id="PF01264">
    <property type="entry name" value="Chorismate_synt"/>
    <property type="match status" value="1"/>
</dbReference>
<dbReference type="GO" id="GO:0008652">
    <property type="term" value="P:amino acid biosynthetic process"/>
    <property type="evidence" value="ECO:0007669"/>
    <property type="project" value="UniProtKB-KW"/>
</dbReference>
<dbReference type="PROSITE" id="PS00788">
    <property type="entry name" value="CHORISMATE_SYNTHASE_2"/>
    <property type="match status" value="1"/>
</dbReference>
<accession>A0A5S9Q824</accession>
<feature type="binding site" evidence="7">
    <location>
        <position position="328"/>
    </location>
    <ligand>
        <name>FMN</name>
        <dbReference type="ChEBI" id="CHEBI:58210"/>
    </ligand>
</feature>
<sequence>MSFNTFGHLFRVTTFGESHGPAIGGVIDGCPPGLRFRLEDVQAALDRRRPGQSRFTTQRREPDEVKILSGTLAEEDGTLVSTGTPIALLIENVDQRSKDYSAISESYRPGHADYAYDVKYGLRDHRGGGRSSARETAVRVAAGAIAARVLPGVTITGALVQMGEIGIDRANWDDAEIGRNPFFCPDAKAAARMADYLDGIRKAGSSVGAVVEVVAEGVPPGLGAPIYGKLDADLASALMSINAVKGVEIGEGFASATLTGEDNADEMRMGNDGRPVFLANHAGGILGGISTGQPVVARFAVKPTSSILTPRRTVTRHGEDAEIVTKGRHDPCVGIRAVPVGEAMVACVLADHFLRHRGQVGTPPAWPFPR</sequence>
<feature type="binding site" evidence="7">
    <location>
        <begin position="302"/>
        <end position="306"/>
    </location>
    <ligand>
        <name>FMN</name>
        <dbReference type="ChEBI" id="CHEBI:58210"/>
    </ligand>
</feature>
<feature type="binding site" evidence="7">
    <location>
        <position position="54"/>
    </location>
    <ligand>
        <name>NADP(+)</name>
        <dbReference type="ChEBI" id="CHEBI:58349"/>
    </ligand>
</feature>
<keyword evidence="10" id="KW-1185">Reference proteome</keyword>
<dbReference type="RefSeq" id="WP_159601343.1">
    <property type="nucleotide sequence ID" value="NZ_CACSAS010000001.1"/>
</dbReference>
<dbReference type="GO" id="GO:0005829">
    <property type="term" value="C:cytosol"/>
    <property type="evidence" value="ECO:0007669"/>
    <property type="project" value="TreeGrafter"/>
</dbReference>
<dbReference type="UniPathway" id="UPA00053">
    <property type="reaction ID" value="UER00090"/>
</dbReference>
<evidence type="ECO:0000313" key="9">
    <source>
        <dbReference type="EMBL" id="CAA0113322.1"/>
    </source>
</evidence>
<gene>
    <name evidence="7 9" type="primary">aroC</name>
    <name evidence="9" type="ORF">STARVERO_04185</name>
</gene>
<comment type="similarity">
    <text evidence="2 7 8">Belongs to the chorismate synthase family.</text>
</comment>
<proteinExistence type="inferred from homology"/>
<keyword evidence="4 7" id="KW-0028">Amino-acid biosynthesis</keyword>
<dbReference type="NCBIfam" id="TIGR00033">
    <property type="entry name" value="aroC"/>
    <property type="match status" value="1"/>
</dbReference>
<protein>
    <recommendedName>
        <fullName evidence="3 7">Chorismate synthase</fullName>
        <shortName evidence="7">CS</shortName>
        <ecNumber evidence="3 7">4.2.3.5</ecNumber>
    </recommendedName>
    <alternativeName>
        <fullName evidence="7">5-enolpyruvylshikimate-3-phosphate phospholyase</fullName>
    </alternativeName>
</protein>
<dbReference type="PANTHER" id="PTHR21085">
    <property type="entry name" value="CHORISMATE SYNTHASE"/>
    <property type="match status" value="1"/>
</dbReference>
<dbReference type="SUPFAM" id="SSF103263">
    <property type="entry name" value="Chorismate synthase, AroC"/>
    <property type="match status" value="1"/>
</dbReference>
<dbReference type="EMBL" id="CACSAS010000001">
    <property type="protein sequence ID" value="CAA0113322.1"/>
    <property type="molecule type" value="Genomic_DNA"/>
</dbReference>
<keyword evidence="6 7" id="KW-0456">Lyase</keyword>
<dbReference type="GO" id="GO:0004107">
    <property type="term" value="F:chorismate synthase activity"/>
    <property type="evidence" value="ECO:0007669"/>
    <property type="project" value="UniProtKB-UniRule"/>
</dbReference>
<feature type="binding site" evidence="7">
    <location>
        <begin position="242"/>
        <end position="243"/>
    </location>
    <ligand>
        <name>FMN</name>
        <dbReference type="ChEBI" id="CHEBI:58210"/>
    </ligand>
</feature>
<evidence type="ECO:0000256" key="2">
    <source>
        <dbReference type="ARBA" id="ARBA00008014"/>
    </source>
</evidence>
<dbReference type="NCBIfam" id="NF003793">
    <property type="entry name" value="PRK05382.1"/>
    <property type="match status" value="1"/>
</dbReference>
<keyword evidence="7" id="KW-0521">NADP</keyword>
<dbReference type="AlphaFoldDB" id="A0A5S9Q824"/>
<evidence type="ECO:0000256" key="3">
    <source>
        <dbReference type="ARBA" id="ARBA00013036"/>
    </source>
</evidence>
<dbReference type="InterPro" id="IPR035904">
    <property type="entry name" value="Chorismate_synth_AroC_sf"/>
</dbReference>
<dbReference type="Gene3D" id="3.60.150.10">
    <property type="entry name" value="Chorismate synthase AroC"/>
    <property type="match status" value="1"/>
</dbReference>
<organism evidence="9 10">
    <name type="scientific">Starkeya nomas</name>
    <dbReference type="NCBI Taxonomy" id="2666134"/>
    <lineage>
        <taxon>Bacteria</taxon>
        <taxon>Pseudomonadati</taxon>
        <taxon>Pseudomonadota</taxon>
        <taxon>Alphaproteobacteria</taxon>
        <taxon>Hyphomicrobiales</taxon>
        <taxon>Xanthobacteraceae</taxon>
        <taxon>Starkeya</taxon>
    </lineage>
</organism>
<keyword evidence="7" id="KW-0288">FMN</keyword>
<dbReference type="GO" id="GO:0009073">
    <property type="term" value="P:aromatic amino acid family biosynthetic process"/>
    <property type="evidence" value="ECO:0007669"/>
    <property type="project" value="UniProtKB-KW"/>
</dbReference>
<keyword evidence="7" id="KW-0274">FAD</keyword>
<keyword evidence="5 7" id="KW-0057">Aromatic amino acid biosynthesis</keyword>
<evidence type="ECO:0000256" key="1">
    <source>
        <dbReference type="ARBA" id="ARBA00005044"/>
    </source>
</evidence>
<dbReference type="CDD" id="cd07304">
    <property type="entry name" value="Chorismate_synthase"/>
    <property type="match status" value="1"/>
</dbReference>
<reference evidence="9 10" key="1">
    <citation type="submission" date="2019-12" db="EMBL/GenBank/DDBJ databases">
        <authorList>
            <person name="Reyes-Prieto M."/>
        </authorList>
    </citation>
    <scope>NUCLEOTIDE SEQUENCE [LARGE SCALE GENOMIC DNA]</scope>
    <source>
        <strain evidence="9">HF14-78462</strain>
    </source>
</reference>
<dbReference type="PIRSF" id="PIRSF001456">
    <property type="entry name" value="Chorismate_synth"/>
    <property type="match status" value="1"/>
</dbReference>
<evidence type="ECO:0000256" key="7">
    <source>
        <dbReference type="HAMAP-Rule" id="MF_00300"/>
    </source>
</evidence>
<comment type="catalytic activity">
    <reaction evidence="7 8">
        <text>5-O-(1-carboxyvinyl)-3-phosphoshikimate = chorismate + phosphate</text>
        <dbReference type="Rhea" id="RHEA:21020"/>
        <dbReference type="ChEBI" id="CHEBI:29748"/>
        <dbReference type="ChEBI" id="CHEBI:43474"/>
        <dbReference type="ChEBI" id="CHEBI:57701"/>
        <dbReference type="EC" id="4.2.3.5"/>
    </reaction>
</comment>
<dbReference type="HAMAP" id="MF_00300">
    <property type="entry name" value="Chorismate_synth"/>
    <property type="match status" value="1"/>
</dbReference>
<dbReference type="Proteomes" id="UP000433050">
    <property type="component" value="Unassembled WGS sequence"/>
</dbReference>
<evidence type="ECO:0000256" key="8">
    <source>
        <dbReference type="RuleBase" id="RU000605"/>
    </source>
</evidence>
<dbReference type="InterPro" id="IPR000453">
    <property type="entry name" value="Chorismate_synth"/>
</dbReference>
<feature type="binding site" evidence="7">
    <location>
        <position position="48"/>
    </location>
    <ligand>
        <name>NADP(+)</name>
        <dbReference type="ChEBI" id="CHEBI:58349"/>
    </ligand>
</feature>
<keyword evidence="7" id="KW-0285">Flavoprotein</keyword>
<dbReference type="InterPro" id="IPR020541">
    <property type="entry name" value="Chorismate_synthase_CS"/>
</dbReference>
<evidence type="ECO:0000313" key="10">
    <source>
        <dbReference type="Proteomes" id="UP000433050"/>
    </source>
</evidence>
<dbReference type="PROSITE" id="PS00787">
    <property type="entry name" value="CHORISMATE_SYNTHASE_1"/>
    <property type="match status" value="1"/>
</dbReference>
<evidence type="ECO:0000256" key="4">
    <source>
        <dbReference type="ARBA" id="ARBA00022605"/>
    </source>
</evidence>
<dbReference type="PANTHER" id="PTHR21085:SF0">
    <property type="entry name" value="CHORISMATE SYNTHASE"/>
    <property type="match status" value="1"/>
</dbReference>
<dbReference type="GO" id="GO:0009423">
    <property type="term" value="P:chorismate biosynthetic process"/>
    <property type="evidence" value="ECO:0007669"/>
    <property type="project" value="UniProtKB-UniRule"/>
</dbReference>
<name>A0A5S9Q824_9HYPH</name>
<comment type="pathway">
    <text evidence="1 7 8">Metabolic intermediate biosynthesis; chorismate biosynthesis; chorismate from D-erythrose 4-phosphate and phosphoenolpyruvate: step 7/7.</text>
</comment>
<dbReference type="GO" id="GO:0010181">
    <property type="term" value="F:FMN binding"/>
    <property type="evidence" value="ECO:0007669"/>
    <property type="project" value="TreeGrafter"/>
</dbReference>
<evidence type="ECO:0000256" key="5">
    <source>
        <dbReference type="ARBA" id="ARBA00023141"/>
    </source>
</evidence>
<dbReference type="EC" id="4.2.3.5" evidence="3 7"/>
<evidence type="ECO:0000256" key="6">
    <source>
        <dbReference type="ARBA" id="ARBA00023239"/>
    </source>
</evidence>
<comment type="subunit">
    <text evidence="7">Homotetramer.</text>
</comment>
<feature type="binding site" evidence="7">
    <location>
        <begin position="130"/>
        <end position="132"/>
    </location>
    <ligand>
        <name>FMN</name>
        <dbReference type="ChEBI" id="CHEBI:58210"/>
    </ligand>
</feature>
<feature type="binding site" evidence="7">
    <location>
        <position position="287"/>
    </location>
    <ligand>
        <name>FMN</name>
        <dbReference type="ChEBI" id="CHEBI:58210"/>
    </ligand>
</feature>
<comment type="function">
    <text evidence="7">Catalyzes the anti-1,4-elimination of the C-3 phosphate and the C-6 proR hydrogen from 5-enolpyruvylshikimate-3-phosphate (EPSP) to yield chorismate, which is the branch point compound that serves as the starting substrate for the three terminal pathways of aromatic amino acid biosynthesis. This reaction introduces a second double bond into the aromatic ring system.</text>
</comment>
<comment type="cofactor">
    <cofactor evidence="7 8">
        <name>FMNH2</name>
        <dbReference type="ChEBI" id="CHEBI:57618"/>
    </cofactor>
    <text evidence="7 8">Reduced FMN (FMNH(2)).</text>
</comment>
<dbReference type="PROSITE" id="PS00789">
    <property type="entry name" value="CHORISMATE_SYNTHASE_3"/>
    <property type="match status" value="1"/>
</dbReference>